<dbReference type="InterPro" id="IPR038883">
    <property type="entry name" value="AN11006-like"/>
</dbReference>
<reference evidence="2" key="1">
    <citation type="submission" date="2020-01" db="EMBL/GenBank/DDBJ databases">
        <authorList>
            <consortium name="DOE Joint Genome Institute"/>
            <person name="Haridas S."/>
            <person name="Albert R."/>
            <person name="Binder M."/>
            <person name="Bloem J."/>
            <person name="Labutti K."/>
            <person name="Salamov A."/>
            <person name="Andreopoulos B."/>
            <person name="Baker S.E."/>
            <person name="Barry K."/>
            <person name="Bills G."/>
            <person name="Bluhm B.H."/>
            <person name="Cannon C."/>
            <person name="Castanera R."/>
            <person name="Culley D.E."/>
            <person name="Daum C."/>
            <person name="Ezra D."/>
            <person name="Gonzalez J.B."/>
            <person name="Henrissat B."/>
            <person name="Kuo A."/>
            <person name="Liang C."/>
            <person name="Lipzen A."/>
            <person name="Lutzoni F."/>
            <person name="Magnuson J."/>
            <person name="Mondo S."/>
            <person name="Nolan M."/>
            <person name="Ohm R."/>
            <person name="Pangilinan J."/>
            <person name="Park H.-J."/>
            <person name="Ramirez L."/>
            <person name="Alfaro M."/>
            <person name="Sun H."/>
            <person name="Tritt A."/>
            <person name="Yoshinaga Y."/>
            <person name="Zwiers L.-H."/>
            <person name="Turgeon B.G."/>
            <person name="Goodwin S.B."/>
            <person name="Spatafora J.W."/>
            <person name="Crous P.W."/>
            <person name="Grigoriev I.V."/>
        </authorList>
    </citation>
    <scope>NUCLEOTIDE SEQUENCE</scope>
    <source>
        <strain evidence="2">IPT5</strain>
    </source>
</reference>
<dbReference type="Proteomes" id="UP000799423">
    <property type="component" value="Unassembled WGS sequence"/>
</dbReference>
<accession>A0A6A7BGB3</accession>
<name>A0A6A7BGB3_9PLEO</name>
<keyword evidence="3" id="KW-1185">Reference proteome</keyword>
<evidence type="ECO:0000313" key="3">
    <source>
        <dbReference type="Proteomes" id="UP000799423"/>
    </source>
</evidence>
<gene>
    <name evidence="2" type="ORF">T440DRAFT_388136</name>
</gene>
<proteinExistence type="predicted"/>
<dbReference type="EMBL" id="MU006293">
    <property type="protein sequence ID" value="KAF2854403.1"/>
    <property type="molecule type" value="Genomic_DNA"/>
</dbReference>
<protein>
    <recommendedName>
        <fullName evidence="1">DUF7730 domain-containing protein</fullName>
    </recommendedName>
</protein>
<feature type="domain" description="DUF7730" evidence="1">
    <location>
        <begin position="10"/>
        <end position="121"/>
    </location>
</feature>
<evidence type="ECO:0000313" key="2">
    <source>
        <dbReference type="EMBL" id="KAF2854403.1"/>
    </source>
</evidence>
<dbReference type="OrthoDB" id="62952at2759"/>
<dbReference type="PANTHER" id="PTHR42085:SF7">
    <property type="entry name" value="F-BOX DOMAIN-CONTAINING PROTEIN"/>
    <property type="match status" value="1"/>
</dbReference>
<sequence length="282" mass="31769">MNHPTEPPNDSATLLTLPFELRRLIYTHLLPHTTSIPVRHQQRSLASTARPSASYHLTYVRNTPGSSEGNWHMVSVPPRPDRETGHDIVWHRGCTAILAVNKQIHEETAAMLYGDNTFVVDITFDSINFRYRWRTRNGLTPSRTYAFLEHFSQRNLLRVRRYVVNVEHVDDYTGMIKYNCGGRGLAAGLKGKVAALVGLLSEVENIHRLQVHLIDGAISRQMFPGGRVHRVQDEGNYQQAQAVLEPFRMLRGVRKVDVSGVSSEYATALQESMGAQRGAKCA</sequence>
<dbReference type="PANTHER" id="PTHR42085">
    <property type="entry name" value="F-BOX DOMAIN-CONTAINING PROTEIN"/>
    <property type="match status" value="1"/>
</dbReference>
<dbReference type="Pfam" id="PF24864">
    <property type="entry name" value="DUF7730"/>
    <property type="match status" value="1"/>
</dbReference>
<dbReference type="AlphaFoldDB" id="A0A6A7BGB3"/>
<dbReference type="InterPro" id="IPR056632">
    <property type="entry name" value="DUF7730"/>
</dbReference>
<evidence type="ECO:0000259" key="1">
    <source>
        <dbReference type="Pfam" id="PF24864"/>
    </source>
</evidence>
<organism evidence="2 3">
    <name type="scientific">Plenodomus tracheiphilus IPT5</name>
    <dbReference type="NCBI Taxonomy" id="1408161"/>
    <lineage>
        <taxon>Eukaryota</taxon>
        <taxon>Fungi</taxon>
        <taxon>Dikarya</taxon>
        <taxon>Ascomycota</taxon>
        <taxon>Pezizomycotina</taxon>
        <taxon>Dothideomycetes</taxon>
        <taxon>Pleosporomycetidae</taxon>
        <taxon>Pleosporales</taxon>
        <taxon>Pleosporineae</taxon>
        <taxon>Leptosphaeriaceae</taxon>
        <taxon>Plenodomus</taxon>
    </lineage>
</organism>